<evidence type="ECO:0000256" key="9">
    <source>
        <dbReference type="RuleBase" id="RU003357"/>
    </source>
</evidence>
<evidence type="ECO:0000256" key="2">
    <source>
        <dbReference type="ARBA" id="ARBA00022448"/>
    </source>
</evidence>
<dbReference type="InterPro" id="IPR023996">
    <property type="entry name" value="TonB-dep_OMP_SusC/RagA"/>
</dbReference>
<evidence type="ECO:0000256" key="5">
    <source>
        <dbReference type="ARBA" id="ARBA00023077"/>
    </source>
</evidence>
<keyword evidence="7 8" id="KW-0998">Cell outer membrane</keyword>
<sequence>MDTHGNRALFSRAMVKVAACTMLAAGLPLAMYAEAGNMEAAVMAAQQTRTVSGQVVDSNGESIIGANVMEKGTTNGTITDFDGKFSLKVAPNATLVISYIGYKNIEMKASELKAGQTITLQENAEMMDEVVVIGYGTQRKGDVTSAVASVKAEDFTVGKITDAAELVKGKIAGLSVTNSSGDPTATSSIMLRGINTVSGNTNPLILVDGIEGDLTTVAPENIASIDVLKDASAAAIYGTRGANGVILITTKTGRRDQKADITYSGYVSFSKWTDTPEFMDTHDIIYGRTAYTYEGYDTDWLKAISRKAGFKHNHSLSMNGGTKTSTYSANVVYSNDEAIMRKSDNENLKMQLDFTQYAWNDKLKFNFNALISRQKYSLNNNTYAYRQAIIRNPSEPIYNEDGTYYENFNRLNYINPVEIQNEYEGDTRVRFYQMTGNVTVEPIKGWQTNVMLSLNESASVSQSFTYPDYYTLAKEDNYNGSASKSEGNYRSQTLEITSRYNHTWGEHRFEGLVGYSYLYNKYDGFSASNGNFPSVAYLYNNLGLGTLLTEEDRHAGMGSDAYDDTLVGFFARVSYGYANRYNALLSIRHEGSSKFGANNRWATFPSVSLGWTISNEPFMEKTRSWLNNLKLRIGYGVTGITPTSSYRAQYLYDIAPYGDIQDQSGNWIQTLEVIQNPNKDLKWETTREWNFGLDWSVLDERLSGSIDVYHRKTSDLMYSYSVPVPPNLYGYTLANVGDIRNVGVEVMVTGVPVRTKDFEWSTTLTLSHNKNKLLKLSNTLYETDDFHELYGGLGEPISTPTHYMEVGHSLGEFWGLKYVGVSENGVPIVQVSDGNGGWVNEEFNTNHNVMENRQRLGNGLPKVYLGWGHTFNYKGIDLNLQFTGQFGYKILNAWRCFYENNSIAYNRLKTAYDLRPAINLDGTPVLDADGNQKMVRLSNTAAQYFSSDHLENGDFLKLSNITLGYTLPLKGKIKDYINNLRIYASASNVFCITGYSGLDPEVDNAFQTPGIDYQDKYPTTRSYTVGLTLNF</sequence>
<keyword evidence="5 9" id="KW-0798">TonB box</keyword>
<dbReference type="Gene3D" id="2.170.130.10">
    <property type="entry name" value="TonB-dependent receptor, plug domain"/>
    <property type="match status" value="1"/>
</dbReference>
<evidence type="ECO:0000256" key="8">
    <source>
        <dbReference type="PROSITE-ProRule" id="PRU01360"/>
    </source>
</evidence>
<feature type="chain" id="PRO_5047013658" evidence="10">
    <location>
        <begin position="36"/>
        <end position="1031"/>
    </location>
</feature>
<keyword evidence="14" id="KW-1185">Reference proteome</keyword>
<name>A0ABR8YBU0_9BACT</name>
<evidence type="ECO:0000259" key="12">
    <source>
        <dbReference type="Pfam" id="PF07715"/>
    </source>
</evidence>
<dbReference type="Gene3D" id="2.40.170.20">
    <property type="entry name" value="TonB-dependent receptor, beta-barrel domain"/>
    <property type="match status" value="1"/>
</dbReference>
<evidence type="ECO:0000313" key="13">
    <source>
        <dbReference type="EMBL" id="MBD8041484.1"/>
    </source>
</evidence>
<evidence type="ECO:0000256" key="6">
    <source>
        <dbReference type="ARBA" id="ARBA00023136"/>
    </source>
</evidence>
<keyword evidence="10" id="KW-0732">Signal</keyword>
<keyword evidence="6 8" id="KW-0472">Membrane</keyword>
<keyword evidence="3 8" id="KW-1134">Transmembrane beta strand</keyword>
<dbReference type="Gene3D" id="2.60.40.1120">
    <property type="entry name" value="Carboxypeptidase-like, regulatory domain"/>
    <property type="match status" value="1"/>
</dbReference>
<dbReference type="Pfam" id="PF07715">
    <property type="entry name" value="Plug"/>
    <property type="match status" value="1"/>
</dbReference>
<dbReference type="NCBIfam" id="TIGR04056">
    <property type="entry name" value="OMP_RagA_SusC"/>
    <property type="match status" value="1"/>
</dbReference>
<proteinExistence type="inferred from homology"/>
<dbReference type="RefSeq" id="WP_191764890.1">
    <property type="nucleotide sequence ID" value="NZ_JACSPP010000053.1"/>
</dbReference>
<evidence type="ECO:0000256" key="4">
    <source>
        <dbReference type="ARBA" id="ARBA00022692"/>
    </source>
</evidence>
<gene>
    <name evidence="13" type="ORF">H9625_13745</name>
</gene>
<feature type="domain" description="TonB-dependent receptor plug" evidence="12">
    <location>
        <begin position="141"/>
        <end position="245"/>
    </location>
</feature>
<dbReference type="InterPro" id="IPR036942">
    <property type="entry name" value="Beta-barrel_TonB_sf"/>
</dbReference>
<dbReference type="SUPFAM" id="SSF56935">
    <property type="entry name" value="Porins"/>
    <property type="match status" value="1"/>
</dbReference>
<evidence type="ECO:0000256" key="1">
    <source>
        <dbReference type="ARBA" id="ARBA00004571"/>
    </source>
</evidence>
<evidence type="ECO:0000256" key="7">
    <source>
        <dbReference type="ARBA" id="ARBA00023237"/>
    </source>
</evidence>
<keyword evidence="2 8" id="KW-0813">Transport</keyword>
<dbReference type="InterPro" id="IPR039426">
    <property type="entry name" value="TonB-dep_rcpt-like"/>
</dbReference>
<comment type="subcellular location">
    <subcellularLocation>
        <location evidence="1 8">Cell outer membrane</location>
        <topology evidence="1 8">Multi-pass membrane protein</topology>
    </subcellularLocation>
</comment>
<dbReference type="InterPro" id="IPR012910">
    <property type="entry name" value="Plug_dom"/>
</dbReference>
<dbReference type="InterPro" id="IPR008969">
    <property type="entry name" value="CarboxyPept-like_regulatory"/>
</dbReference>
<dbReference type="InterPro" id="IPR037066">
    <property type="entry name" value="Plug_dom_sf"/>
</dbReference>
<dbReference type="InterPro" id="IPR023997">
    <property type="entry name" value="TonB-dep_OMP_SusC/RagA_CS"/>
</dbReference>
<evidence type="ECO:0000256" key="3">
    <source>
        <dbReference type="ARBA" id="ARBA00022452"/>
    </source>
</evidence>
<dbReference type="Pfam" id="PF00593">
    <property type="entry name" value="TonB_dep_Rec_b-barrel"/>
    <property type="match status" value="1"/>
</dbReference>
<keyword evidence="4 8" id="KW-0812">Transmembrane</keyword>
<accession>A0ABR8YBU0</accession>
<protein>
    <submittedName>
        <fullName evidence="13">TonB-dependent receptor</fullName>
    </submittedName>
</protein>
<reference evidence="13 14" key="1">
    <citation type="submission" date="2020-08" db="EMBL/GenBank/DDBJ databases">
        <title>A Genomic Blueprint of the Chicken Gut Microbiome.</title>
        <authorList>
            <person name="Gilroy R."/>
            <person name="Ravi A."/>
            <person name="Getino M."/>
            <person name="Pursley I."/>
            <person name="Horton D.L."/>
            <person name="Alikhan N.-F."/>
            <person name="Baker D."/>
            <person name="Gharbi K."/>
            <person name="Hall N."/>
            <person name="Watson M."/>
            <person name="Adriaenssens E.M."/>
            <person name="Foster-Nyarko E."/>
            <person name="Jarju S."/>
            <person name="Secka A."/>
            <person name="Antonio M."/>
            <person name="Oren A."/>
            <person name="Chaudhuri R."/>
            <person name="La Ragione R.M."/>
            <person name="Hildebrand F."/>
            <person name="Pallen M.J."/>
        </authorList>
    </citation>
    <scope>NUCLEOTIDE SEQUENCE [LARGE SCALE GENOMIC DNA]</scope>
    <source>
        <strain evidence="13 14">Sa1CVN1</strain>
    </source>
</reference>
<keyword evidence="13" id="KW-0675">Receptor</keyword>
<comment type="similarity">
    <text evidence="8 9">Belongs to the TonB-dependent receptor family.</text>
</comment>
<feature type="domain" description="TonB-dependent receptor-like beta-barrel" evidence="11">
    <location>
        <begin position="424"/>
        <end position="822"/>
    </location>
</feature>
<dbReference type="PROSITE" id="PS52016">
    <property type="entry name" value="TONB_DEPENDENT_REC_3"/>
    <property type="match status" value="1"/>
</dbReference>
<feature type="signal peptide" evidence="10">
    <location>
        <begin position="1"/>
        <end position="35"/>
    </location>
</feature>
<evidence type="ECO:0000256" key="10">
    <source>
        <dbReference type="SAM" id="SignalP"/>
    </source>
</evidence>
<organism evidence="13 14">
    <name type="scientific">Phocaeicola intestinalis</name>
    <dbReference type="NCBI Taxonomy" id="2762212"/>
    <lineage>
        <taxon>Bacteria</taxon>
        <taxon>Pseudomonadati</taxon>
        <taxon>Bacteroidota</taxon>
        <taxon>Bacteroidia</taxon>
        <taxon>Bacteroidales</taxon>
        <taxon>Bacteroidaceae</taxon>
        <taxon>Phocaeicola</taxon>
    </lineage>
</organism>
<dbReference type="Proteomes" id="UP000620874">
    <property type="component" value="Unassembled WGS sequence"/>
</dbReference>
<comment type="caution">
    <text evidence="13">The sequence shown here is derived from an EMBL/GenBank/DDBJ whole genome shotgun (WGS) entry which is preliminary data.</text>
</comment>
<dbReference type="Pfam" id="PF13715">
    <property type="entry name" value="CarbopepD_reg_2"/>
    <property type="match status" value="1"/>
</dbReference>
<dbReference type="EMBL" id="JACSPP010000053">
    <property type="protein sequence ID" value="MBD8041484.1"/>
    <property type="molecule type" value="Genomic_DNA"/>
</dbReference>
<dbReference type="NCBIfam" id="TIGR04057">
    <property type="entry name" value="SusC_RagA_signa"/>
    <property type="match status" value="1"/>
</dbReference>
<evidence type="ECO:0000313" key="14">
    <source>
        <dbReference type="Proteomes" id="UP000620874"/>
    </source>
</evidence>
<dbReference type="SUPFAM" id="SSF49464">
    <property type="entry name" value="Carboxypeptidase regulatory domain-like"/>
    <property type="match status" value="1"/>
</dbReference>
<dbReference type="InterPro" id="IPR000531">
    <property type="entry name" value="Beta-barrel_TonB"/>
</dbReference>
<evidence type="ECO:0000259" key="11">
    <source>
        <dbReference type="Pfam" id="PF00593"/>
    </source>
</evidence>